<evidence type="ECO:0000313" key="2">
    <source>
        <dbReference type="EMBL" id="KAL2762900.1"/>
    </source>
</evidence>
<evidence type="ECO:0000256" key="1">
    <source>
        <dbReference type="SAM" id="MobiDB-lite"/>
    </source>
</evidence>
<dbReference type="Proteomes" id="UP001610411">
    <property type="component" value="Unassembled WGS sequence"/>
</dbReference>
<accession>A0ABD2D834</accession>
<reference evidence="2 3" key="1">
    <citation type="journal article" date="2024" name="G3 (Bethesda)">
        <title>A hybrid genome assembly of the endangered aye-aye (Daubentonia madagascariensis).</title>
        <authorList>
            <person name="Versoza C.J."/>
            <person name="Pfeifer S.P."/>
        </authorList>
    </citation>
    <scope>NUCLEOTIDE SEQUENCE [LARGE SCALE GENOMIC DNA]</scope>
    <source>
        <strain evidence="2">6821</strain>
    </source>
</reference>
<feature type="non-terminal residue" evidence="2">
    <location>
        <position position="1"/>
    </location>
</feature>
<proteinExistence type="predicted"/>
<evidence type="ECO:0000313" key="3">
    <source>
        <dbReference type="Proteomes" id="UP001610411"/>
    </source>
</evidence>
<keyword evidence="3" id="KW-1185">Reference proteome</keyword>
<dbReference type="EMBL" id="JBFSEQ010000013">
    <property type="protein sequence ID" value="KAL2762900.1"/>
    <property type="molecule type" value="Genomic_DNA"/>
</dbReference>
<comment type="caution">
    <text evidence="2">The sequence shown here is derived from an EMBL/GenBank/DDBJ whole genome shotgun (WGS) entry which is preliminary data.</text>
</comment>
<dbReference type="AlphaFoldDB" id="A0ABD2D834"/>
<protein>
    <submittedName>
        <fullName evidence="2">Sialic acid-binding Ig-like lectin 7 isoform 1</fullName>
    </submittedName>
</protein>
<organism evidence="2 3">
    <name type="scientific">Daubentonia madagascariensis</name>
    <name type="common">Aye-aye</name>
    <name type="synonym">Sciurus madagascariensis</name>
    <dbReference type="NCBI Taxonomy" id="31869"/>
    <lineage>
        <taxon>Eukaryota</taxon>
        <taxon>Metazoa</taxon>
        <taxon>Chordata</taxon>
        <taxon>Craniata</taxon>
        <taxon>Vertebrata</taxon>
        <taxon>Euteleostomi</taxon>
        <taxon>Mammalia</taxon>
        <taxon>Eutheria</taxon>
        <taxon>Euarchontoglires</taxon>
        <taxon>Primates</taxon>
        <taxon>Strepsirrhini</taxon>
        <taxon>Chiromyiformes</taxon>
        <taxon>Daubentoniidae</taxon>
        <taxon>Daubentonia</taxon>
    </lineage>
</organism>
<gene>
    <name evidence="2" type="ORF">WCI35_031314</name>
</gene>
<sequence length="63" mass="6943">GLPIEPLADDSPPDQPLPAVASPSSEEEQELHYATLSFHKMKPLDLQTQEATGSEYSEIKLHK</sequence>
<feature type="region of interest" description="Disordered" evidence="1">
    <location>
        <begin position="1"/>
        <end position="30"/>
    </location>
</feature>
<name>A0ABD2D834_DAUMA</name>